<evidence type="ECO:0000313" key="2">
    <source>
        <dbReference type="EMBL" id="EFV81197.1"/>
    </source>
</evidence>
<organism evidence="2 3">
    <name type="scientific">Neisseria mucosa C102</name>
    <dbReference type="NCBI Taxonomy" id="435832"/>
    <lineage>
        <taxon>Bacteria</taxon>
        <taxon>Pseudomonadati</taxon>
        <taxon>Pseudomonadota</taxon>
        <taxon>Betaproteobacteria</taxon>
        <taxon>Neisseriales</taxon>
        <taxon>Neisseriaceae</taxon>
        <taxon>Neisseria</taxon>
    </lineage>
</organism>
<gene>
    <name evidence="2" type="ORF">HMPREF0604_00653</name>
</gene>
<evidence type="ECO:0000256" key="1">
    <source>
        <dbReference type="SAM" id="Coils"/>
    </source>
</evidence>
<comment type="caution">
    <text evidence="2">The sequence shown here is derived from an EMBL/GenBank/DDBJ whole genome shotgun (WGS) entry which is preliminary data.</text>
</comment>
<accession>A0ABP2KE81</accession>
<sequence length="217" mass="24891">MMQDAINWAMDAADRAMTLSHWAEQLQNWRTQLQHWVRGQMEQIPELKALLDKKEENAIKKMFQNRKDRCNRIANQTSRNLCSGTVTLEEQKFTLLRKMETEINQTFSEINATSIKKQNSNAQGKSNSAASAEAEVIAKLQQLEIKLTNYQSAIKSIDQMLDQYKWARVNLTKDQLSGSNNSSLTKAAASILLEKKVKQIREEAKEKRAISTGYKLR</sequence>
<feature type="coiled-coil region" evidence="1">
    <location>
        <begin position="133"/>
        <end position="160"/>
    </location>
</feature>
<proteinExistence type="predicted"/>
<keyword evidence="3" id="KW-1185">Reference proteome</keyword>
<protein>
    <submittedName>
        <fullName evidence="2">Uncharacterized protein</fullName>
    </submittedName>
</protein>
<keyword evidence="1" id="KW-0175">Coiled coil</keyword>
<dbReference type="EMBL" id="ACRG01000004">
    <property type="protein sequence ID" value="EFV81197.1"/>
    <property type="molecule type" value="Genomic_DNA"/>
</dbReference>
<dbReference type="Proteomes" id="UP000003612">
    <property type="component" value="Unassembled WGS sequence"/>
</dbReference>
<reference evidence="2 3" key="1">
    <citation type="submission" date="2010-12" db="EMBL/GenBank/DDBJ databases">
        <title>The Genome Sequence of Neisseria mucosa strain C102.</title>
        <authorList>
            <consortium name="The Broad Institute Genome Sequencing Platform"/>
            <person name="Earl A."/>
            <person name="Ward D."/>
            <person name="Feldgarden M."/>
            <person name="Gevers D."/>
            <person name="Sibley C.D."/>
            <person name="Field T.R."/>
            <person name="Grinwis M."/>
            <person name="Eshaghurshan C.S."/>
            <person name="Surette M."/>
            <person name="Young S.K."/>
            <person name="Zeng Q."/>
            <person name="Gargeya S."/>
            <person name="Fitzgerald M."/>
            <person name="Haas B."/>
            <person name="Abouelleil A."/>
            <person name="Alvarado L."/>
            <person name="Arachchi H.M."/>
            <person name="Berlin A."/>
            <person name="Brown A."/>
            <person name="Chapman S.B."/>
            <person name="Chen Z."/>
            <person name="Dunbar C."/>
            <person name="Freedman E."/>
            <person name="Gearin G."/>
            <person name="Gellesch M."/>
            <person name="Goldberg J."/>
            <person name="Griggs A."/>
            <person name="Gujja S."/>
            <person name="Heilman E."/>
            <person name="Heiman D."/>
            <person name="Howarth C."/>
            <person name="Larson L."/>
            <person name="Lui A."/>
            <person name="MacDonald P.J.P."/>
            <person name="Mehta T."/>
            <person name="Montmayeur A."/>
            <person name="Murphy C."/>
            <person name="Neiman D."/>
            <person name="Pearson M."/>
            <person name="Priest M."/>
            <person name="Roberts A."/>
            <person name="Saif S."/>
            <person name="Shea T."/>
            <person name="Shenoy N."/>
            <person name="Sisk P."/>
            <person name="Stolte C."/>
            <person name="Sykes S."/>
            <person name="White J."/>
            <person name="Yandava C."/>
            <person name="Nusbaum C."/>
            <person name="Birren B."/>
        </authorList>
    </citation>
    <scope>NUCLEOTIDE SEQUENCE [LARGE SCALE GENOMIC DNA]</scope>
    <source>
        <strain evidence="2 3">C102</strain>
    </source>
</reference>
<evidence type="ECO:0000313" key="3">
    <source>
        <dbReference type="Proteomes" id="UP000003612"/>
    </source>
</evidence>
<name>A0ABP2KE81_NEIMU</name>